<dbReference type="PANTHER" id="PTHR43381:SF5">
    <property type="entry name" value="TR-TYPE G DOMAIN-CONTAINING PROTEIN"/>
    <property type="match status" value="1"/>
</dbReference>
<dbReference type="FunFam" id="3.40.50.10050:FF:000001">
    <property type="entry name" value="Translation initiation factor IF-2"/>
    <property type="match status" value="1"/>
</dbReference>
<evidence type="ECO:0000313" key="11">
    <source>
        <dbReference type="Proteomes" id="UP000033958"/>
    </source>
</evidence>
<gene>
    <name evidence="10" type="ORF">VE97_C0023G0005</name>
</gene>
<dbReference type="NCBIfam" id="TIGR00231">
    <property type="entry name" value="small_GTP"/>
    <property type="match status" value="1"/>
</dbReference>
<accession>A0A0G1KSQ8</accession>
<dbReference type="PATRIC" id="fig|1620411.3.peg.225"/>
<dbReference type="FunFam" id="3.40.50.300:FF:000019">
    <property type="entry name" value="Translation initiation factor IF-2"/>
    <property type="match status" value="1"/>
</dbReference>
<dbReference type="InterPro" id="IPR044145">
    <property type="entry name" value="IF2_II"/>
</dbReference>
<dbReference type="CDD" id="cd03702">
    <property type="entry name" value="IF2_mtIF2_II"/>
    <property type="match status" value="1"/>
</dbReference>
<feature type="domain" description="Tr-type G" evidence="9">
    <location>
        <begin position="1"/>
        <end position="163"/>
    </location>
</feature>
<dbReference type="InterPro" id="IPR000795">
    <property type="entry name" value="T_Tr_GTP-bd_dom"/>
</dbReference>
<keyword evidence="5 8" id="KW-0648">Protein biosynthesis</keyword>
<dbReference type="PANTHER" id="PTHR43381">
    <property type="entry name" value="TRANSLATION INITIATION FACTOR IF-2-RELATED"/>
    <property type="match status" value="1"/>
</dbReference>
<organism evidence="10 11">
    <name type="scientific">candidate division Kazan bacterium GW2011_GWB1_45_10</name>
    <dbReference type="NCBI Taxonomy" id="1620411"/>
    <lineage>
        <taxon>Bacteria</taxon>
        <taxon>Bacteria division Kazan-3B-28</taxon>
    </lineage>
</organism>
<sequence>MMGHVDHGKTSLLDYIRKTKVAEKESGGITQHMGAYQVESKGCKITFLDTPGHQAFGAIRAQGTKVTDIVILVVAADDGVKPQTVEAIDLAKAAGVPIIVAMTKIDRPEANVEKVKQELGQHNILTESWGGKIPLVGVSAKTGEGVDELLELICLTAEVTDLKAPLHGRARGVVIEAQQDAKVGQLATILVQSGTLKVGDIFVTGGTHGKIRSMIDYASRRVTVAGPSMPVRVTGFIDAPAVGDLLVVMPDEKSARQLSASRKVAANRRLAAKTDIVTLKEEMKTKPGGKLSIVVKADVQGSLQAIVDQLNNIKTNRDNGINIVSSGVGNINESDVLAAQGENGFVVGFKVDVLPGATKMAAKDGIRILSYEIIYNLTDDLGKLLIDVSGTEHKETIMATGRVLKVFMSTAKRKIVGIKIEKGETKKEHIARFYRGEDKIGDGKIKEIKMVAEEVDVASRGDFGFMVEIGAKLKENDRVEFIKAEDIPAELI</sequence>
<dbReference type="InterPro" id="IPR005225">
    <property type="entry name" value="Small_GTP-bd"/>
</dbReference>
<dbReference type="InterPro" id="IPR023115">
    <property type="entry name" value="TIF_IF2_dom3"/>
</dbReference>
<dbReference type="InterPro" id="IPR009000">
    <property type="entry name" value="Transl_B-barrel_sf"/>
</dbReference>
<comment type="caution">
    <text evidence="10">The sequence shown here is derived from an EMBL/GenBank/DDBJ whole genome shotgun (WGS) entry which is preliminary data.</text>
</comment>
<reference evidence="10 11" key="1">
    <citation type="journal article" date="2015" name="Nature">
        <title>rRNA introns, odd ribosomes, and small enigmatic genomes across a large radiation of phyla.</title>
        <authorList>
            <person name="Brown C.T."/>
            <person name="Hug L.A."/>
            <person name="Thomas B.C."/>
            <person name="Sharon I."/>
            <person name="Castelle C.J."/>
            <person name="Singh A."/>
            <person name="Wilkins M.J."/>
            <person name="Williams K.H."/>
            <person name="Banfield J.F."/>
        </authorList>
    </citation>
    <scope>NUCLEOTIDE SEQUENCE [LARGE SCALE GENOMIC DNA]</scope>
</reference>
<keyword evidence="3 8" id="KW-0396">Initiation factor</keyword>
<dbReference type="SUPFAM" id="SSF52156">
    <property type="entry name" value="Initiation factor IF2/eIF5b, domain 3"/>
    <property type="match status" value="1"/>
</dbReference>
<evidence type="ECO:0000259" key="9">
    <source>
        <dbReference type="PROSITE" id="PS51722"/>
    </source>
</evidence>
<dbReference type="GO" id="GO:0003924">
    <property type="term" value="F:GTPase activity"/>
    <property type="evidence" value="ECO:0007669"/>
    <property type="project" value="InterPro"/>
</dbReference>
<dbReference type="Proteomes" id="UP000033958">
    <property type="component" value="Unassembled WGS sequence"/>
</dbReference>
<dbReference type="NCBIfam" id="TIGR00487">
    <property type="entry name" value="IF-2"/>
    <property type="match status" value="1"/>
</dbReference>
<dbReference type="PROSITE" id="PS51722">
    <property type="entry name" value="G_TR_2"/>
    <property type="match status" value="1"/>
</dbReference>
<protein>
    <recommendedName>
        <fullName evidence="2 7">Translation initiation factor IF-2</fullName>
    </recommendedName>
</protein>
<evidence type="ECO:0000256" key="7">
    <source>
        <dbReference type="NCBIfam" id="TIGR00487"/>
    </source>
</evidence>
<dbReference type="AlphaFoldDB" id="A0A0G1KSQ8"/>
<dbReference type="Gene3D" id="2.40.30.10">
    <property type="entry name" value="Translation factors"/>
    <property type="match status" value="2"/>
</dbReference>
<dbReference type="GO" id="GO:0005525">
    <property type="term" value="F:GTP binding"/>
    <property type="evidence" value="ECO:0007669"/>
    <property type="project" value="UniProtKB-KW"/>
</dbReference>
<evidence type="ECO:0000256" key="6">
    <source>
        <dbReference type="ARBA" id="ARBA00023134"/>
    </source>
</evidence>
<dbReference type="Pfam" id="PF00009">
    <property type="entry name" value="GTP_EFTU"/>
    <property type="match status" value="1"/>
</dbReference>
<dbReference type="SUPFAM" id="SSF50447">
    <property type="entry name" value="Translation proteins"/>
    <property type="match status" value="2"/>
</dbReference>
<dbReference type="SUPFAM" id="SSF52540">
    <property type="entry name" value="P-loop containing nucleoside triphosphate hydrolases"/>
    <property type="match status" value="1"/>
</dbReference>
<evidence type="ECO:0000256" key="8">
    <source>
        <dbReference type="RuleBase" id="RU000644"/>
    </source>
</evidence>
<comment type="similarity">
    <text evidence="1 8">Belongs to the TRAFAC class translation factor GTPase superfamily. Classic translation factor GTPase family. IF-2 subfamily.</text>
</comment>
<dbReference type="EMBL" id="LCJZ01000023">
    <property type="protein sequence ID" value="KKT86631.1"/>
    <property type="molecule type" value="Genomic_DNA"/>
</dbReference>
<dbReference type="Gene3D" id="3.40.50.300">
    <property type="entry name" value="P-loop containing nucleotide triphosphate hydrolases"/>
    <property type="match status" value="1"/>
</dbReference>
<dbReference type="InterPro" id="IPR053905">
    <property type="entry name" value="EF-G-like_DII"/>
</dbReference>
<proteinExistence type="inferred from homology"/>
<dbReference type="InterPro" id="IPR027417">
    <property type="entry name" value="P-loop_NTPase"/>
</dbReference>
<evidence type="ECO:0000313" key="10">
    <source>
        <dbReference type="EMBL" id="KKT86631.1"/>
    </source>
</evidence>
<evidence type="ECO:0000256" key="1">
    <source>
        <dbReference type="ARBA" id="ARBA00007733"/>
    </source>
</evidence>
<dbReference type="InterPro" id="IPR000178">
    <property type="entry name" value="TF_IF2_bacterial-like"/>
</dbReference>
<dbReference type="CDD" id="cd01887">
    <property type="entry name" value="IF2_eIF5B"/>
    <property type="match status" value="1"/>
</dbReference>
<dbReference type="Pfam" id="PF22042">
    <property type="entry name" value="EF-G_D2"/>
    <property type="match status" value="1"/>
</dbReference>
<dbReference type="FunFam" id="2.40.30.10:FF:000054">
    <property type="entry name" value="Translation initiation factor IF-2"/>
    <property type="match status" value="1"/>
</dbReference>
<dbReference type="GO" id="GO:0005737">
    <property type="term" value="C:cytoplasm"/>
    <property type="evidence" value="ECO:0007669"/>
    <property type="project" value="UniProtKB-UniRule"/>
</dbReference>
<dbReference type="GO" id="GO:0003743">
    <property type="term" value="F:translation initiation factor activity"/>
    <property type="evidence" value="ECO:0007669"/>
    <property type="project" value="UniProtKB-UniRule"/>
</dbReference>
<name>A0A0G1KSQ8_UNCK3</name>
<keyword evidence="6" id="KW-0342">GTP-binding</keyword>
<dbReference type="InterPro" id="IPR036925">
    <property type="entry name" value="TIF_IF2_dom3_sf"/>
</dbReference>
<keyword evidence="4" id="KW-0547">Nucleotide-binding</keyword>
<dbReference type="Gene3D" id="3.40.50.10050">
    <property type="entry name" value="Translation initiation factor IF- 2, domain 3"/>
    <property type="match status" value="1"/>
</dbReference>
<evidence type="ECO:0000256" key="2">
    <source>
        <dbReference type="ARBA" id="ARBA00020675"/>
    </source>
</evidence>
<evidence type="ECO:0000256" key="5">
    <source>
        <dbReference type="ARBA" id="ARBA00022917"/>
    </source>
</evidence>
<dbReference type="Pfam" id="PF11987">
    <property type="entry name" value="IF-2"/>
    <property type="match status" value="1"/>
</dbReference>
<evidence type="ECO:0000256" key="3">
    <source>
        <dbReference type="ARBA" id="ARBA00022540"/>
    </source>
</evidence>
<evidence type="ECO:0000256" key="4">
    <source>
        <dbReference type="ARBA" id="ARBA00022741"/>
    </source>
</evidence>
<dbReference type="InterPro" id="IPR015760">
    <property type="entry name" value="TIF_IF2"/>
</dbReference>
<comment type="function">
    <text evidence="8">One of the essential components for the initiation of protein synthesis. Protects formylmethionyl-tRNA from spontaneous hydrolysis and promotes its binding to the 30S ribosomal subunits. Also involved in the hydrolysis of GTP during the formation of the 70S ribosomal complex.</text>
</comment>